<feature type="transmembrane region" description="Helical" evidence="1">
    <location>
        <begin position="176"/>
        <end position="193"/>
    </location>
</feature>
<evidence type="ECO:0000256" key="1">
    <source>
        <dbReference type="SAM" id="Phobius"/>
    </source>
</evidence>
<feature type="transmembrane region" description="Helical" evidence="1">
    <location>
        <begin position="58"/>
        <end position="79"/>
    </location>
</feature>
<dbReference type="AlphaFoldDB" id="A0A0D9ZJ89"/>
<keyword evidence="1" id="KW-1133">Transmembrane helix</keyword>
<keyword evidence="1" id="KW-0472">Membrane</keyword>
<accession>A0A0D9ZJ89</accession>
<name>A0A0D9ZJ89_9ORYZ</name>
<keyword evidence="1" id="KW-0812">Transmembrane</keyword>
<protein>
    <submittedName>
        <fullName evidence="2">Uncharacterized protein</fullName>
    </submittedName>
</protein>
<dbReference type="HOGENOM" id="CLU_1279402_0_0_1"/>
<reference evidence="2" key="1">
    <citation type="submission" date="2015-04" db="UniProtKB">
        <authorList>
            <consortium name="EnsemblPlants"/>
        </authorList>
    </citation>
    <scope>IDENTIFICATION</scope>
</reference>
<reference evidence="2" key="2">
    <citation type="submission" date="2018-05" db="EMBL/GenBank/DDBJ databases">
        <title>OgluRS3 (Oryza glumaepatula Reference Sequence Version 3).</title>
        <authorList>
            <person name="Zhang J."/>
            <person name="Kudrna D."/>
            <person name="Lee S."/>
            <person name="Talag J."/>
            <person name="Welchert J."/>
            <person name="Wing R.A."/>
        </authorList>
    </citation>
    <scope>NUCLEOTIDE SEQUENCE [LARGE SCALE GENOMIC DNA]</scope>
</reference>
<organism evidence="2">
    <name type="scientific">Oryza glumipatula</name>
    <dbReference type="NCBI Taxonomy" id="40148"/>
    <lineage>
        <taxon>Eukaryota</taxon>
        <taxon>Viridiplantae</taxon>
        <taxon>Streptophyta</taxon>
        <taxon>Embryophyta</taxon>
        <taxon>Tracheophyta</taxon>
        <taxon>Spermatophyta</taxon>
        <taxon>Magnoliopsida</taxon>
        <taxon>Liliopsida</taxon>
        <taxon>Poales</taxon>
        <taxon>Poaceae</taxon>
        <taxon>BOP clade</taxon>
        <taxon>Oryzoideae</taxon>
        <taxon>Oryzeae</taxon>
        <taxon>Oryzinae</taxon>
        <taxon>Oryza</taxon>
    </lineage>
</organism>
<evidence type="ECO:0000313" key="2">
    <source>
        <dbReference type="EnsemblPlants" id="OGLUM04G08240.1"/>
    </source>
</evidence>
<keyword evidence="3" id="KW-1185">Reference proteome</keyword>
<dbReference type="Proteomes" id="UP000026961">
    <property type="component" value="Chromosome 4"/>
</dbReference>
<sequence length="216" mass="24267">MPTILLDPVEAVRGQWCGVVVKMELGAVVTCREANSSNELRKADLSGARDSMSFSYPLLPSALGSLAALKCLTAFLNLVRAQRWRSWRRCKLEELEGPGSGDFFLATEPTEPITIDYDVVLEESFVVMMDVLRLCCLAPSSFFVVVTLLLPAATLSRREEDSGREWGLSGKKREEMTYGHHFIFFLIFLMTRLSHGRHISKIHPQNGQGSHFAQFR</sequence>
<dbReference type="Gramene" id="OGLUM04G08240.1">
    <property type="protein sequence ID" value="OGLUM04G08240.1"/>
    <property type="gene ID" value="OGLUM04G08240"/>
</dbReference>
<feature type="transmembrane region" description="Helical" evidence="1">
    <location>
        <begin position="131"/>
        <end position="156"/>
    </location>
</feature>
<evidence type="ECO:0000313" key="3">
    <source>
        <dbReference type="Proteomes" id="UP000026961"/>
    </source>
</evidence>
<proteinExistence type="predicted"/>
<dbReference type="EnsemblPlants" id="OGLUM04G08240.1">
    <property type="protein sequence ID" value="OGLUM04G08240.1"/>
    <property type="gene ID" value="OGLUM04G08240"/>
</dbReference>